<dbReference type="AlphaFoldDB" id="A0A8J6TRM5"/>
<dbReference type="RefSeq" id="WP_187536519.1">
    <property type="nucleotide sequence ID" value="NZ_JACRTL010000004.1"/>
</dbReference>
<sequence length="91" mass="10500">MNTGLQLKNIEEAVLIYYGRIELSNNDIKKLFGCGDGSAIKLKKIAKEKAIAENYQRIDARNVPTKAAYEAWGLDINDLEKRLEKLRKYRR</sequence>
<evidence type="ECO:0000313" key="1">
    <source>
        <dbReference type="EMBL" id="MBC8611036.1"/>
    </source>
</evidence>
<dbReference type="EMBL" id="JACRTL010000004">
    <property type="protein sequence ID" value="MBC8611036.1"/>
    <property type="molecule type" value="Genomic_DNA"/>
</dbReference>
<keyword evidence="2" id="KW-1185">Reference proteome</keyword>
<comment type="caution">
    <text evidence="1">The sequence shown here is derived from an EMBL/GenBank/DDBJ whole genome shotgun (WGS) entry which is preliminary data.</text>
</comment>
<proteinExistence type="predicted"/>
<name>A0A8J6TRM5_9FIRM</name>
<gene>
    <name evidence="1" type="ORF">H8702_07860</name>
</gene>
<dbReference type="Proteomes" id="UP000632659">
    <property type="component" value="Unassembled WGS sequence"/>
</dbReference>
<evidence type="ECO:0000313" key="2">
    <source>
        <dbReference type="Proteomes" id="UP000632659"/>
    </source>
</evidence>
<accession>A0A8J6TRM5</accession>
<protein>
    <submittedName>
        <fullName evidence="1">Uncharacterized protein</fullName>
    </submittedName>
</protein>
<organism evidence="1 2">
    <name type="scientific">Massiliimalia timonensis</name>
    <dbReference type="NCBI Taxonomy" id="1987501"/>
    <lineage>
        <taxon>Bacteria</taxon>
        <taxon>Bacillati</taxon>
        <taxon>Bacillota</taxon>
        <taxon>Clostridia</taxon>
        <taxon>Eubacteriales</taxon>
        <taxon>Oscillospiraceae</taxon>
        <taxon>Massiliimalia</taxon>
    </lineage>
</organism>
<reference evidence="1" key="1">
    <citation type="submission" date="2020-08" db="EMBL/GenBank/DDBJ databases">
        <title>Genome public.</title>
        <authorList>
            <person name="Liu C."/>
            <person name="Sun Q."/>
        </authorList>
    </citation>
    <scope>NUCLEOTIDE SEQUENCE</scope>
    <source>
        <strain evidence="1">NSJ-15</strain>
    </source>
</reference>